<keyword evidence="6" id="KW-1185">Reference proteome</keyword>
<dbReference type="SMART" id="SM00822">
    <property type="entry name" value="PKS_KR"/>
    <property type="match status" value="1"/>
</dbReference>
<reference evidence="5 6" key="1">
    <citation type="submission" date="2018-10" db="EMBL/GenBank/DDBJ databases">
        <title>Genomic Encyclopedia of Archaeal and Bacterial Type Strains, Phase II (KMG-II): from individual species to whole genera.</title>
        <authorList>
            <person name="Goeker M."/>
        </authorList>
    </citation>
    <scope>NUCLEOTIDE SEQUENCE [LARGE SCALE GENOMIC DNA]</scope>
    <source>
        <strain evidence="5 6">DSM 14954</strain>
    </source>
</reference>
<protein>
    <submittedName>
        <fullName evidence="5">Short-subunit dehydrogenase</fullName>
    </submittedName>
</protein>
<accession>A0A660LFT4</accession>
<dbReference type="InterPro" id="IPR036291">
    <property type="entry name" value="NAD(P)-bd_dom_sf"/>
</dbReference>
<dbReference type="Pfam" id="PF00106">
    <property type="entry name" value="adh_short"/>
    <property type="match status" value="1"/>
</dbReference>
<dbReference type="PROSITE" id="PS00061">
    <property type="entry name" value="ADH_SHORT"/>
    <property type="match status" value="1"/>
</dbReference>
<dbReference type="PRINTS" id="PR00081">
    <property type="entry name" value="GDHRDH"/>
</dbReference>
<feature type="domain" description="Ketoreductase" evidence="4">
    <location>
        <begin position="3"/>
        <end position="177"/>
    </location>
</feature>
<dbReference type="CDD" id="cd05374">
    <property type="entry name" value="17beta-HSD-like_SDR_c"/>
    <property type="match status" value="1"/>
</dbReference>
<dbReference type="AlphaFoldDB" id="A0A660LFT4"/>
<dbReference type="InterPro" id="IPR057326">
    <property type="entry name" value="KR_dom"/>
</dbReference>
<comment type="caution">
    <text evidence="5">The sequence shown here is derived from an EMBL/GenBank/DDBJ whole genome shotgun (WGS) entry which is preliminary data.</text>
</comment>
<evidence type="ECO:0000313" key="6">
    <source>
        <dbReference type="Proteomes" id="UP000278962"/>
    </source>
</evidence>
<dbReference type="SUPFAM" id="SSF51735">
    <property type="entry name" value="NAD(P)-binding Rossmann-fold domains"/>
    <property type="match status" value="1"/>
</dbReference>
<keyword evidence="2" id="KW-0560">Oxidoreductase</keyword>
<organism evidence="5 6">
    <name type="scientific">Solirubrobacter pauli</name>
    <dbReference type="NCBI Taxonomy" id="166793"/>
    <lineage>
        <taxon>Bacteria</taxon>
        <taxon>Bacillati</taxon>
        <taxon>Actinomycetota</taxon>
        <taxon>Thermoleophilia</taxon>
        <taxon>Solirubrobacterales</taxon>
        <taxon>Solirubrobacteraceae</taxon>
        <taxon>Solirubrobacter</taxon>
    </lineage>
</organism>
<evidence type="ECO:0000313" key="5">
    <source>
        <dbReference type="EMBL" id="RKQ93045.1"/>
    </source>
</evidence>
<dbReference type="InterPro" id="IPR051911">
    <property type="entry name" value="SDR_oxidoreductase"/>
</dbReference>
<gene>
    <name evidence="5" type="ORF">C8N24_2904</name>
</gene>
<dbReference type="InterPro" id="IPR002347">
    <property type="entry name" value="SDR_fam"/>
</dbReference>
<dbReference type="GO" id="GO:0016491">
    <property type="term" value="F:oxidoreductase activity"/>
    <property type="evidence" value="ECO:0007669"/>
    <property type="project" value="UniProtKB-KW"/>
</dbReference>
<dbReference type="Proteomes" id="UP000278962">
    <property type="component" value="Unassembled WGS sequence"/>
</dbReference>
<dbReference type="Gene3D" id="3.40.50.720">
    <property type="entry name" value="NAD(P)-binding Rossmann-like Domain"/>
    <property type="match status" value="1"/>
</dbReference>
<dbReference type="InterPro" id="IPR020904">
    <property type="entry name" value="Sc_DH/Rdtase_CS"/>
</dbReference>
<evidence type="ECO:0000259" key="4">
    <source>
        <dbReference type="SMART" id="SM00822"/>
    </source>
</evidence>
<dbReference type="OrthoDB" id="9792003at2"/>
<proteinExistence type="inferred from homology"/>
<sequence length="273" mass="27821">MHSTWMITGISRGLGRELARTLLAAGATVVGTTRTGTADLAHERLRLLPLDVTDPEATPAAVARAVELTGGLDVVVNNAGFGLLGPIEATSEAEALAILQTNLLGPWRVIAAAAPHLRGRGAGHIVNVSSIAGLAPLGGSGVYAAAKAGLSALTEALAAELAPFGVGVTSVEPGSLRTDFFSDASIRLTSAQPAAYADTVGAVVSTMTGRSGAEQGDPRKVAQLIIDAVNDPQPPRHLVIGSDALTRSRANVAALLDDIRRWESRSAATGFSA</sequence>
<evidence type="ECO:0000256" key="3">
    <source>
        <dbReference type="RuleBase" id="RU000363"/>
    </source>
</evidence>
<comment type="similarity">
    <text evidence="1 3">Belongs to the short-chain dehydrogenases/reductases (SDR) family.</text>
</comment>
<name>A0A660LFT4_9ACTN</name>
<dbReference type="RefSeq" id="WP_147447801.1">
    <property type="nucleotide sequence ID" value="NZ_RBIL01000001.1"/>
</dbReference>
<dbReference type="PANTHER" id="PTHR43976:SF16">
    <property type="entry name" value="SHORT-CHAIN DEHYDROGENASE_REDUCTASE FAMILY PROTEIN"/>
    <property type="match status" value="1"/>
</dbReference>
<dbReference type="EMBL" id="RBIL01000001">
    <property type="protein sequence ID" value="RKQ93045.1"/>
    <property type="molecule type" value="Genomic_DNA"/>
</dbReference>
<dbReference type="PRINTS" id="PR00080">
    <property type="entry name" value="SDRFAMILY"/>
</dbReference>
<evidence type="ECO:0000256" key="2">
    <source>
        <dbReference type="ARBA" id="ARBA00023002"/>
    </source>
</evidence>
<evidence type="ECO:0000256" key="1">
    <source>
        <dbReference type="ARBA" id="ARBA00006484"/>
    </source>
</evidence>
<dbReference type="PANTHER" id="PTHR43976">
    <property type="entry name" value="SHORT CHAIN DEHYDROGENASE"/>
    <property type="match status" value="1"/>
</dbReference>